<reference evidence="2 3" key="1">
    <citation type="journal article" date="2015" name="Genome Biol.">
        <title>Comparative genomics of Steinernema reveals deeply conserved gene regulatory networks.</title>
        <authorList>
            <person name="Dillman A.R."/>
            <person name="Macchietto M."/>
            <person name="Porter C.F."/>
            <person name="Rogers A."/>
            <person name="Williams B."/>
            <person name="Antoshechkin I."/>
            <person name="Lee M.M."/>
            <person name="Goodwin Z."/>
            <person name="Lu X."/>
            <person name="Lewis E.E."/>
            <person name="Goodrich-Blair H."/>
            <person name="Stock S.P."/>
            <person name="Adams B.J."/>
            <person name="Sternberg P.W."/>
            <person name="Mortazavi A."/>
        </authorList>
    </citation>
    <scope>NUCLEOTIDE SEQUENCE [LARGE SCALE GENOMIC DNA]</scope>
    <source>
        <strain evidence="2 3">ALL</strain>
    </source>
</reference>
<organism evidence="2 3">
    <name type="scientific">Steinernema carpocapsae</name>
    <name type="common">Entomopathogenic nematode</name>
    <dbReference type="NCBI Taxonomy" id="34508"/>
    <lineage>
        <taxon>Eukaryota</taxon>
        <taxon>Metazoa</taxon>
        <taxon>Ecdysozoa</taxon>
        <taxon>Nematoda</taxon>
        <taxon>Chromadorea</taxon>
        <taxon>Rhabditida</taxon>
        <taxon>Tylenchina</taxon>
        <taxon>Panagrolaimomorpha</taxon>
        <taxon>Strongyloidoidea</taxon>
        <taxon>Steinernematidae</taxon>
        <taxon>Steinernema</taxon>
    </lineage>
</organism>
<accession>A0A4U5PAD0</accession>
<dbReference type="Proteomes" id="UP000298663">
    <property type="component" value="Unassembled WGS sequence"/>
</dbReference>
<dbReference type="OrthoDB" id="5816773at2759"/>
<proteinExistence type="predicted"/>
<comment type="caution">
    <text evidence="2">The sequence shown here is derived from an EMBL/GenBank/DDBJ whole genome shotgun (WGS) entry which is preliminary data.</text>
</comment>
<feature type="region of interest" description="Disordered" evidence="1">
    <location>
        <begin position="740"/>
        <end position="765"/>
    </location>
</feature>
<evidence type="ECO:0000313" key="3">
    <source>
        <dbReference type="Proteomes" id="UP000298663"/>
    </source>
</evidence>
<dbReference type="EMBL" id="AZBU02000002">
    <property type="protein sequence ID" value="TKR93041.1"/>
    <property type="molecule type" value="Genomic_DNA"/>
</dbReference>
<name>A0A4U5PAD0_STECR</name>
<keyword evidence="3" id="KW-1185">Reference proteome</keyword>
<evidence type="ECO:0000313" key="2">
    <source>
        <dbReference type="EMBL" id="TKR93041.1"/>
    </source>
</evidence>
<evidence type="ECO:0000256" key="1">
    <source>
        <dbReference type="SAM" id="MobiDB-lite"/>
    </source>
</evidence>
<feature type="compositionally biased region" description="Basic and acidic residues" evidence="1">
    <location>
        <begin position="740"/>
        <end position="751"/>
    </location>
</feature>
<feature type="compositionally biased region" description="Basic residues" evidence="1">
    <location>
        <begin position="752"/>
        <end position="765"/>
    </location>
</feature>
<feature type="region of interest" description="Disordered" evidence="1">
    <location>
        <begin position="503"/>
        <end position="525"/>
    </location>
</feature>
<gene>
    <name evidence="2" type="ORF">L596_007573</name>
</gene>
<feature type="region of interest" description="Disordered" evidence="1">
    <location>
        <begin position="607"/>
        <end position="631"/>
    </location>
</feature>
<dbReference type="AlphaFoldDB" id="A0A4U5PAD0"/>
<reference evidence="2 3" key="2">
    <citation type="journal article" date="2019" name="G3 (Bethesda)">
        <title>Hybrid Assembly of the Genome of the Entomopathogenic Nematode Steinernema carpocapsae Identifies the X-Chromosome.</title>
        <authorList>
            <person name="Serra L."/>
            <person name="Macchietto M."/>
            <person name="Macias-Munoz A."/>
            <person name="McGill C.J."/>
            <person name="Rodriguez I.M."/>
            <person name="Rodriguez B."/>
            <person name="Murad R."/>
            <person name="Mortazavi A."/>
        </authorList>
    </citation>
    <scope>NUCLEOTIDE SEQUENCE [LARGE SCALE GENOMIC DNA]</scope>
    <source>
        <strain evidence="2 3">ALL</strain>
    </source>
</reference>
<feature type="compositionally biased region" description="Basic and acidic residues" evidence="1">
    <location>
        <begin position="505"/>
        <end position="516"/>
    </location>
</feature>
<protein>
    <submittedName>
        <fullName evidence="2">Uncharacterized protein</fullName>
    </submittedName>
</protein>
<sequence>MTSASPSTSAGESREDRLALDGVTITDLFDYALRKLKKTEIVDNAIYRCRLCTRFDDCSVRGRKMLQSKAARLHYAAHMLTYQALLHFQSPEILCPICGTLIFTAGFGGPLIELELINHIEIQHAEVVLQELSPASLSLVQCNMIFGTNTVATVRMVSGEKLSGEKLERKNYAHCSLCSFDIFSRYKVPQAHHYYEWILEDHVTSHIGNIVDPSPAYSYTCNICSFENEPVAFTGGRDFLQHLFQYHRRKIDFACINNSTEFLWKAYNNLFIRIFGSIAPLVYRIVHGAKLNPFESPATELTAKNQASGPHKSVAKTKTPKPKTVFKPYVKPTIECGREECGNEVVNADDLDMVKHVILHVKHDEYRMRHHKEGTVPVWCCPKADKIFTVGGLLLHFVSDHFYDNEKVEMPLFHFVMTRCKDILRTIMKECVGDESVSPFKIIALLIDLDMEENSMPSWMQNFPQNTVNETFVELWSNVMCSRNLDAEDADLICFANPFSSSKPEGYKEVSNERSGSDVGSEDSEEDVIEKCDIVPMLEVIVRVRRFRYELRDHLPLKELLVPEPFPKRKRRINPKKSAPEGILVELREGREIDPFNLFPTADEAADQGEEDDVSPIANSKKESKWTPRPLYDDFSPSGEMLLTNTSQAGTNGITLGQLMPNQASKMKKSLRPFKGNLKYKAIPKPPLKRMSDGETTKKHDTALESFISDTVNSIMPEDARSIEQTPPIKTLHELLMEQIERPRKIEEQPVKRKRGRPPKLKAVG</sequence>
<feature type="region of interest" description="Disordered" evidence="1">
    <location>
        <begin position="670"/>
        <end position="697"/>
    </location>
</feature>